<dbReference type="SMART" id="SM00404">
    <property type="entry name" value="PTPc_motif"/>
    <property type="match status" value="1"/>
</dbReference>
<evidence type="ECO:0000259" key="2">
    <source>
        <dbReference type="PROSITE" id="PS50056"/>
    </source>
</evidence>
<dbReference type="InterPro" id="IPR057023">
    <property type="entry name" value="PTP-SAK"/>
</dbReference>
<evidence type="ECO:0000313" key="4">
    <source>
        <dbReference type="Proteomes" id="UP000307440"/>
    </source>
</evidence>
<dbReference type="STRING" id="230819.A0A5C3KMV9"/>
<dbReference type="InterPro" id="IPR003595">
    <property type="entry name" value="Tyr_Pase_cat"/>
</dbReference>
<protein>
    <submittedName>
        <fullName evidence="3">ATP dependent DNA ligase</fullName>
    </submittedName>
</protein>
<keyword evidence="4" id="KW-1185">Reference proteome</keyword>
<gene>
    <name evidence="3" type="ORF">FA15DRAFT_672489</name>
</gene>
<sequence length="880" mass="99494">MADLVLTRNRGVLALVGPRITNIVQETIQSPSNKRHRLPYDPSASYHITLLTKDELRQIPSDKIASLEVDLRYVFPVGLGGNRDSSVIYIVVIWAAGQQLRKQLGLPPKHFHITLSPKDDHDMDKGVKSLFSGQYLTQMIQTDLLIEFYDHSAFTGHIMGDYGAAGGYGETLMSKFPKSHKGFLRLADASLATEDFKRAMLAYAACYERAEEEKLRKYCIKKLIACSEKTEWGCVFQQHEFAQIPFDLGPVLIKPWSNDLQLALSEASTTPKLCLQPRDALYIPRRLQDLEGSGDMEGNVDIRAFYKLPRFFRWLIPFKLAIMSTPRCEEDIVALASSTLGIRRVLTLTEETPLEEKWFKARTSITNTFLPVPNYHPPSIEQMDIVMRLFLDDDNLPLLVHCGGGKGRAGTVAACYIAACGFGSVSHERTQPELSAGDAINILRSLRPGSLETSQQEAFVSKWCSTIWKRQRVLPGLPEEPPPCPMEVEGRIYASRDLFMLVGLPGSGKSWFSKCLVTREPKGWQHISQDDSGSRALCEAEIGRAKGQVLLDRCNMSSEDRKSWIALASNWCTHPVCIWFNYDSDLCTSRAQMRTDHPTLPPGRRVRNAIDQMSKVFERPKLEEGFDAIITIRSFAAAQELVEFLSPPVGVHKFPRTPHLVNLGAATEDDIQLDPRHLKVHGEVVITEKIDGANMGFSLSQDRSRIVVQNRSHYVNSNTHEQFKKLGAWVERHRVELFALLNRDPHFPERYILFGEWVYATHSIPYTHLPDYFLAYDFYDRTEDEFVSVGVLKAMLAETSIFSVPILGRYNSMPGEAELKDMVQQKSKFYDGPVEGVYVKAELGAKASFRSKVVRKDFIAGNEHWTRGNLRVNTLDVKFK</sequence>
<dbReference type="SUPFAM" id="SSF52540">
    <property type="entry name" value="P-loop containing nucleoside triphosphate hydrolases"/>
    <property type="match status" value="1"/>
</dbReference>
<dbReference type="GO" id="GO:0016791">
    <property type="term" value="F:phosphatase activity"/>
    <property type="evidence" value="ECO:0007669"/>
    <property type="project" value="UniProtKB-ARBA"/>
</dbReference>
<dbReference type="AlphaFoldDB" id="A0A5C3KMV9"/>
<organism evidence="3 4">
    <name type="scientific">Coprinopsis marcescibilis</name>
    <name type="common">Agaric fungus</name>
    <name type="synonym">Psathyrella marcescibilis</name>
    <dbReference type="NCBI Taxonomy" id="230819"/>
    <lineage>
        <taxon>Eukaryota</taxon>
        <taxon>Fungi</taxon>
        <taxon>Dikarya</taxon>
        <taxon>Basidiomycota</taxon>
        <taxon>Agaricomycotina</taxon>
        <taxon>Agaricomycetes</taxon>
        <taxon>Agaricomycetidae</taxon>
        <taxon>Agaricales</taxon>
        <taxon>Agaricineae</taxon>
        <taxon>Psathyrellaceae</taxon>
        <taxon>Coprinopsis</taxon>
    </lineage>
</organism>
<dbReference type="GO" id="GO:0016874">
    <property type="term" value="F:ligase activity"/>
    <property type="evidence" value="ECO:0007669"/>
    <property type="project" value="UniProtKB-KW"/>
</dbReference>
<feature type="domain" description="Tyrosine specific protein phosphatases" evidence="2">
    <location>
        <begin position="377"/>
        <end position="458"/>
    </location>
</feature>
<accession>A0A5C3KMV9</accession>
<dbReference type="Pfam" id="PF09414">
    <property type="entry name" value="RNA_ligase"/>
    <property type="match status" value="1"/>
</dbReference>
<dbReference type="PANTHER" id="PTHR43883">
    <property type="entry name" value="SLR0207 PROTEIN"/>
    <property type="match status" value="1"/>
</dbReference>
<dbReference type="Gene3D" id="3.90.190.10">
    <property type="entry name" value="Protein tyrosine phosphatase superfamily"/>
    <property type="match status" value="1"/>
</dbReference>
<evidence type="ECO:0000256" key="1">
    <source>
        <dbReference type="ARBA" id="ARBA00022801"/>
    </source>
</evidence>
<reference evidence="3 4" key="1">
    <citation type="journal article" date="2019" name="Nat. Ecol. Evol.">
        <title>Megaphylogeny resolves global patterns of mushroom evolution.</title>
        <authorList>
            <person name="Varga T."/>
            <person name="Krizsan K."/>
            <person name="Foldi C."/>
            <person name="Dima B."/>
            <person name="Sanchez-Garcia M."/>
            <person name="Sanchez-Ramirez S."/>
            <person name="Szollosi G.J."/>
            <person name="Szarkandi J.G."/>
            <person name="Papp V."/>
            <person name="Albert L."/>
            <person name="Andreopoulos W."/>
            <person name="Angelini C."/>
            <person name="Antonin V."/>
            <person name="Barry K.W."/>
            <person name="Bougher N.L."/>
            <person name="Buchanan P."/>
            <person name="Buyck B."/>
            <person name="Bense V."/>
            <person name="Catcheside P."/>
            <person name="Chovatia M."/>
            <person name="Cooper J."/>
            <person name="Damon W."/>
            <person name="Desjardin D."/>
            <person name="Finy P."/>
            <person name="Geml J."/>
            <person name="Haridas S."/>
            <person name="Hughes K."/>
            <person name="Justo A."/>
            <person name="Karasinski D."/>
            <person name="Kautmanova I."/>
            <person name="Kiss B."/>
            <person name="Kocsube S."/>
            <person name="Kotiranta H."/>
            <person name="LaButti K.M."/>
            <person name="Lechner B.E."/>
            <person name="Liimatainen K."/>
            <person name="Lipzen A."/>
            <person name="Lukacs Z."/>
            <person name="Mihaltcheva S."/>
            <person name="Morgado L.N."/>
            <person name="Niskanen T."/>
            <person name="Noordeloos M.E."/>
            <person name="Ohm R.A."/>
            <person name="Ortiz-Santana B."/>
            <person name="Ovrebo C."/>
            <person name="Racz N."/>
            <person name="Riley R."/>
            <person name="Savchenko A."/>
            <person name="Shiryaev A."/>
            <person name="Soop K."/>
            <person name="Spirin V."/>
            <person name="Szebenyi C."/>
            <person name="Tomsovsky M."/>
            <person name="Tulloss R.E."/>
            <person name="Uehling J."/>
            <person name="Grigoriev I.V."/>
            <person name="Vagvolgyi C."/>
            <person name="Papp T."/>
            <person name="Martin F.M."/>
            <person name="Miettinen O."/>
            <person name="Hibbett D.S."/>
            <person name="Nagy L.G."/>
        </authorList>
    </citation>
    <scope>NUCLEOTIDE SEQUENCE [LARGE SCALE GENOMIC DNA]</scope>
    <source>
        <strain evidence="3 4">CBS 121175</strain>
    </source>
</reference>
<dbReference type="Proteomes" id="UP000307440">
    <property type="component" value="Unassembled WGS sequence"/>
</dbReference>
<dbReference type="EMBL" id="ML210265">
    <property type="protein sequence ID" value="TFK21556.1"/>
    <property type="molecule type" value="Genomic_DNA"/>
</dbReference>
<dbReference type="InterPro" id="IPR052732">
    <property type="entry name" value="Cell-binding_unc_protein"/>
</dbReference>
<dbReference type="PANTHER" id="PTHR43883:SF1">
    <property type="entry name" value="GLUCONOKINASE"/>
    <property type="match status" value="1"/>
</dbReference>
<dbReference type="Pfam" id="PF22784">
    <property type="entry name" value="PTP-SAK"/>
    <property type="match status" value="1"/>
</dbReference>
<dbReference type="CDD" id="cd14504">
    <property type="entry name" value="DUSP23"/>
    <property type="match status" value="1"/>
</dbReference>
<dbReference type="InterPro" id="IPR029021">
    <property type="entry name" value="Prot-tyrosine_phosphatase-like"/>
</dbReference>
<dbReference type="GO" id="GO:0140096">
    <property type="term" value="F:catalytic activity, acting on a protein"/>
    <property type="evidence" value="ECO:0007669"/>
    <property type="project" value="UniProtKB-ARBA"/>
</dbReference>
<keyword evidence="1" id="KW-0378">Hydrolase</keyword>
<dbReference type="SUPFAM" id="SSF52799">
    <property type="entry name" value="(Phosphotyrosine protein) phosphatases II"/>
    <property type="match status" value="1"/>
</dbReference>
<evidence type="ECO:0000313" key="3">
    <source>
        <dbReference type="EMBL" id="TFK21556.1"/>
    </source>
</evidence>
<dbReference type="InterPro" id="IPR000387">
    <property type="entry name" value="Tyr_Pase_dom"/>
</dbReference>
<dbReference type="InterPro" id="IPR054498">
    <property type="entry name" value="2H-SAK"/>
</dbReference>
<dbReference type="PROSITE" id="PS50056">
    <property type="entry name" value="TYR_PHOSPHATASE_2"/>
    <property type="match status" value="1"/>
</dbReference>
<dbReference type="InterPro" id="IPR021122">
    <property type="entry name" value="RNA_ligase_dom_REL/Rnl2"/>
</dbReference>
<dbReference type="InterPro" id="IPR027417">
    <property type="entry name" value="P-loop_NTPase"/>
</dbReference>
<dbReference type="Gene3D" id="3.40.50.300">
    <property type="entry name" value="P-loop containing nucleotide triphosphate hydrolases"/>
    <property type="match status" value="1"/>
</dbReference>
<dbReference type="Gene3D" id="3.30.470.30">
    <property type="entry name" value="DNA ligase/mRNA capping enzyme"/>
    <property type="match status" value="1"/>
</dbReference>
<keyword evidence="3" id="KW-0436">Ligase</keyword>
<name>A0A5C3KMV9_COPMA</name>
<dbReference type="Pfam" id="PF22547">
    <property type="entry name" value="2H-SAK"/>
    <property type="match status" value="1"/>
</dbReference>
<dbReference type="OrthoDB" id="432447at2759"/>
<dbReference type="SUPFAM" id="SSF56091">
    <property type="entry name" value="DNA ligase/mRNA capping enzyme, catalytic domain"/>
    <property type="match status" value="1"/>
</dbReference>
<proteinExistence type="predicted"/>